<dbReference type="PANTHER" id="PTHR24394">
    <property type="entry name" value="ZINC FINGER PROTEIN"/>
    <property type="match status" value="1"/>
</dbReference>
<feature type="domain" description="C2H2-type" evidence="9">
    <location>
        <begin position="313"/>
        <end position="340"/>
    </location>
</feature>
<accession>A0A9C6U4J3</accession>
<name>A0A9C6U4J3_FRAOC</name>
<feature type="region of interest" description="Disordered" evidence="8">
    <location>
        <begin position="245"/>
        <end position="272"/>
    </location>
</feature>
<feature type="compositionally biased region" description="Low complexity" evidence="8">
    <location>
        <begin position="132"/>
        <end position="142"/>
    </location>
</feature>
<dbReference type="Proteomes" id="UP000504606">
    <property type="component" value="Unplaced"/>
</dbReference>
<dbReference type="SUPFAM" id="SSF57667">
    <property type="entry name" value="beta-beta-alpha zinc fingers"/>
    <property type="match status" value="4"/>
</dbReference>
<feature type="domain" description="C2H2-type" evidence="9">
    <location>
        <begin position="423"/>
        <end position="450"/>
    </location>
</feature>
<dbReference type="AlphaFoldDB" id="A0A9C6U4J3"/>
<dbReference type="GO" id="GO:0008270">
    <property type="term" value="F:zinc ion binding"/>
    <property type="evidence" value="ECO:0007669"/>
    <property type="project" value="UniProtKB-KW"/>
</dbReference>
<evidence type="ECO:0000256" key="1">
    <source>
        <dbReference type="ARBA" id="ARBA00004123"/>
    </source>
</evidence>
<dbReference type="FunFam" id="3.30.160.60:FF:000733">
    <property type="entry name" value="Zinc finger protein 236 variant"/>
    <property type="match status" value="1"/>
</dbReference>
<feature type="compositionally biased region" description="Polar residues" evidence="8">
    <location>
        <begin position="146"/>
        <end position="161"/>
    </location>
</feature>
<keyword evidence="4 7" id="KW-0863">Zinc-finger</keyword>
<dbReference type="RefSeq" id="XP_052121538.1">
    <property type="nucleotide sequence ID" value="XM_052265578.1"/>
</dbReference>
<dbReference type="PANTHER" id="PTHR24394:SF29">
    <property type="entry name" value="MYONEURIN"/>
    <property type="match status" value="1"/>
</dbReference>
<keyword evidence="3" id="KW-0677">Repeat</keyword>
<dbReference type="SMART" id="SM00355">
    <property type="entry name" value="ZnF_C2H2"/>
    <property type="match status" value="6"/>
</dbReference>
<evidence type="ECO:0000259" key="10">
    <source>
        <dbReference type="PROSITE" id="PS50806"/>
    </source>
</evidence>
<evidence type="ECO:0000313" key="12">
    <source>
        <dbReference type="RefSeq" id="XP_052121538.1"/>
    </source>
</evidence>
<evidence type="ECO:0000256" key="5">
    <source>
        <dbReference type="ARBA" id="ARBA00022833"/>
    </source>
</evidence>
<keyword evidence="5" id="KW-0862">Zinc</keyword>
<evidence type="ECO:0000256" key="7">
    <source>
        <dbReference type="PROSITE-ProRule" id="PRU00042"/>
    </source>
</evidence>
<dbReference type="Pfam" id="PF00096">
    <property type="entry name" value="zf-C2H2"/>
    <property type="match status" value="6"/>
</dbReference>
<dbReference type="FunFam" id="3.30.160.60:FF:000774">
    <property type="entry name" value="Zinc finger protein"/>
    <property type="match status" value="2"/>
</dbReference>
<dbReference type="InterPro" id="IPR036236">
    <property type="entry name" value="Znf_C2H2_sf"/>
</dbReference>
<feature type="region of interest" description="Disordered" evidence="8">
    <location>
        <begin position="58"/>
        <end position="213"/>
    </location>
</feature>
<protein>
    <submittedName>
        <fullName evidence="12">Zinc finger protein 672-like isoform X3</fullName>
    </submittedName>
</protein>
<gene>
    <name evidence="12" type="primary">LOC113202820</name>
</gene>
<feature type="compositionally biased region" description="Polar residues" evidence="8">
    <location>
        <begin position="186"/>
        <end position="197"/>
    </location>
</feature>
<proteinExistence type="predicted"/>
<evidence type="ECO:0000256" key="6">
    <source>
        <dbReference type="ARBA" id="ARBA00023242"/>
    </source>
</evidence>
<dbReference type="FunFam" id="3.30.160.60:FF:000176">
    <property type="entry name" value="zinc finger protein 70"/>
    <property type="match status" value="1"/>
</dbReference>
<evidence type="ECO:0000313" key="11">
    <source>
        <dbReference type="Proteomes" id="UP000504606"/>
    </source>
</evidence>
<dbReference type="GO" id="GO:0000981">
    <property type="term" value="F:DNA-binding transcription factor activity, RNA polymerase II-specific"/>
    <property type="evidence" value="ECO:0007669"/>
    <property type="project" value="TreeGrafter"/>
</dbReference>
<feature type="region of interest" description="Disordered" evidence="8">
    <location>
        <begin position="288"/>
        <end position="307"/>
    </location>
</feature>
<reference evidence="12" key="1">
    <citation type="submission" date="2025-08" db="UniProtKB">
        <authorList>
            <consortium name="RefSeq"/>
        </authorList>
    </citation>
    <scope>IDENTIFICATION</scope>
    <source>
        <tissue evidence="12">Whole organism</tissue>
    </source>
</reference>
<feature type="domain" description="C2H2-type" evidence="9">
    <location>
        <begin position="367"/>
        <end position="394"/>
    </location>
</feature>
<evidence type="ECO:0000256" key="4">
    <source>
        <dbReference type="ARBA" id="ARBA00022771"/>
    </source>
</evidence>
<dbReference type="InterPro" id="IPR013087">
    <property type="entry name" value="Znf_C2H2_type"/>
</dbReference>
<sequence>MSSGQADDREYEDIEVFFTTSEWKELTIEEKKSHQKSKGNYEAIRRCGWTTRPSFFMCRKLPAPERPQPPQQQDEASGEEAAFPSLVNHAEEHGRPPRPSPDLPREGARHVPRISEPSTPGLSTPLLSTPEVSTSDVSTSDVGTPEVSTPGLSTPGLSTPGLSIPGLSTPGDSTPGLSTPGLRTPKLSTPGHSTPGLSTPVLRNPALSTPEPMALRTVRRAVSRKTPEPELHVGAVHCVAHEPRTSAAPAAPPAPRHPKRAMRSKMHEPEPQDHVSLAAAEPSPAVVAAGARGEQAQDGEDHGQQDAAWEAPHRCATCGAAFRRAALLRAHMRTHATKKSGEHCFSSSAASADLRRPAGTHIGDRPYSCQTCGKRFSRRGHLPEHIRTHTGEKPYSCQTCGKRFSKRGHLPEHIRTHTGEKPYSCQTCGKRFSKRGHLPEHIRTHTGEKPFSCQTCEKRFSKRGTLRDHIRTHTGEKPYKCQTCGKRFAQSSSLRVHMRRAHTGGPNKCQT</sequence>
<dbReference type="FunFam" id="3.30.160.60:FF:001498">
    <property type="entry name" value="Zinc finger protein 404"/>
    <property type="match status" value="1"/>
</dbReference>
<organism evidence="11 12">
    <name type="scientific">Frankliniella occidentalis</name>
    <name type="common">Western flower thrips</name>
    <name type="synonym">Euthrips occidentalis</name>
    <dbReference type="NCBI Taxonomy" id="133901"/>
    <lineage>
        <taxon>Eukaryota</taxon>
        <taxon>Metazoa</taxon>
        <taxon>Ecdysozoa</taxon>
        <taxon>Arthropoda</taxon>
        <taxon>Hexapoda</taxon>
        <taxon>Insecta</taxon>
        <taxon>Pterygota</taxon>
        <taxon>Neoptera</taxon>
        <taxon>Paraneoptera</taxon>
        <taxon>Thysanoptera</taxon>
        <taxon>Terebrantia</taxon>
        <taxon>Thripoidea</taxon>
        <taxon>Thripidae</taxon>
        <taxon>Frankliniella</taxon>
    </lineage>
</organism>
<keyword evidence="11" id="KW-1185">Reference proteome</keyword>
<evidence type="ECO:0000259" key="9">
    <source>
        <dbReference type="PROSITE" id="PS50157"/>
    </source>
</evidence>
<feature type="domain" description="C2H2-type" evidence="9">
    <location>
        <begin position="479"/>
        <end position="507"/>
    </location>
</feature>
<dbReference type="GeneID" id="113202820"/>
<dbReference type="PROSITE" id="PS00028">
    <property type="entry name" value="ZINC_FINGER_C2H2_1"/>
    <property type="match status" value="6"/>
</dbReference>
<feature type="domain" description="C2H2-type" evidence="9">
    <location>
        <begin position="395"/>
        <end position="422"/>
    </location>
</feature>
<feature type="domain" description="KRAB-related" evidence="10">
    <location>
        <begin position="6"/>
        <end position="69"/>
    </location>
</feature>
<feature type="compositionally biased region" description="Polar residues" evidence="8">
    <location>
        <begin position="116"/>
        <end position="131"/>
    </location>
</feature>
<comment type="subcellular location">
    <subcellularLocation>
        <location evidence="1">Nucleus</location>
    </subcellularLocation>
</comment>
<keyword evidence="2" id="KW-0479">Metal-binding</keyword>
<dbReference type="Gene3D" id="3.30.160.60">
    <property type="entry name" value="Classic Zinc Finger"/>
    <property type="match status" value="6"/>
</dbReference>
<dbReference type="GO" id="GO:0005634">
    <property type="term" value="C:nucleus"/>
    <property type="evidence" value="ECO:0007669"/>
    <property type="project" value="UniProtKB-SubCell"/>
</dbReference>
<dbReference type="PROSITE" id="PS50806">
    <property type="entry name" value="KRAB_RELATED"/>
    <property type="match status" value="1"/>
</dbReference>
<dbReference type="PROSITE" id="PS50157">
    <property type="entry name" value="ZINC_FINGER_C2H2_2"/>
    <property type="match status" value="6"/>
</dbReference>
<dbReference type="FunFam" id="3.30.160.60:FF:000446">
    <property type="entry name" value="Zinc finger protein"/>
    <property type="match status" value="1"/>
</dbReference>
<evidence type="ECO:0000256" key="2">
    <source>
        <dbReference type="ARBA" id="ARBA00022723"/>
    </source>
</evidence>
<feature type="domain" description="C2H2-type" evidence="9">
    <location>
        <begin position="451"/>
        <end position="478"/>
    </location>
</feature>
<evidence type="ECO:0000256" key="3">
    <source>
        <dbReference type="ARBA" id="ARBA00022737"/>
    </source>
</evidence>
<dbReference type="InterPro" id="IPR003655">
    <property type="entry name" value="aKRAB"/>
</dbReference>
<evidence type="ECO:0000256" key="8">
    <source>
        <dbReference type="SAM" id="MobiDB-lite"/>
    </source>
</evidence>
<keyword evidence="6" id="KW-0539">Nucleus</keyword>